<feature type="region of interest" description="Disordered" evidence="1">
    <location>
        <begin position="1"/>
        <end position="82"/>
    </location>
</feature>
<reference evidence="2 3" key="1">
    <citation type="submission" date="2024-06" db="EMBL/GenBank/DDBJ databases">
        <title>The Natural Products Discovery Center: Release of the First 8490 Sequenced Strains for Exploring Actinobacteria Biosynthetic Diversity.</title>
        <authorList>
            <person name="Kalkreuter E."/>
            <person name="Kautsar S.A."/>
            <person name="Yang D."/>
            <person name="Bader C.D."/>
            <person name="Teijaro C.N."/>
            <person name="Fluegel L."/>
            <person name="Davis C.M."/>
            <person name="Simpson J.R."/>
            <person name="Lauterbach L."/>
            <person name="Steele A.D."/>
            <person name="Gui C."/>
            <person name="Meng S."/>
            <person name="Li G."/>
            <person name="Viehrig K."/>
            <person name="Ye F."/>
            <person name="Su P."/>
            <person name="Kiefer A.F."/>
            <person name="Nichols A."/>
            <person name="Cepeda A.J."/>
            <person name="Yan W."/>
            <person name="Fan B."/>
            <person name="Jiang Y."/>
            <person name="Adhikari A."/>
            <person name="Zheng C.-J."/>
            <person name="Schuster L."/>
            <person name="Cowan T.M."/>
            <person name="Smanski M.J."/>
            <person name="Chevrette M.G."/>
            <person name="De Carvalho L.P.S."/>
            <person name="Shen B."/>
        </authorList>
    </citation>
    <scope>NUCLEOTIDE SEQUENCE [LARGE SCALE GENOMIC DNA]</scope>
    <source>
        <strain evidence="2 3">NPDC048117</strain>
    </source>
</reference>
<feature type="compositionally biased region" description="Gly residues" evidence="1">
    <location>
        <begin position="47"/>
        <end position="60"/>
    </location>
</feature>
<name>A0ABV3EMJ8_9ACTN</name>
<evidence type="ECO:0008006" key="4">
    <source>
        <dbReference type="Google" id="ProtNLM"/>
    </source>
</evidence>
<dbReference type="RefSeq" id="WP_359270504.1">
    <property type="nucleotide sequence ID" value="NZ_JBEZNA010000014.1"/>
</dbReference>
<dbReference type="EMBL" id="JBEZNA010000014">
    <property type="protein sequence ID" value="MEU9577361.1"/>
    <property type="molecule type" value="Genomic_DNA"/>
</dbReference>
<feature type="compositionally biased region" description="Low complexity" evidence="1">
    <location>
        <begin position="22"/>
        <end position="32"/>
    </location>
</feature>
<protein>
    <recommendedName>
        <fullName evidence="4">DUF3558 domain-containing protein</fullName>
    </recommendedName>
</protein>
<organism evidence="2 3">
    <name type="scientific">Streptomyces chilikensis</name>
    <dbReference type="NCBI Taxonomy" id="1194079"/>
    <lineage>
        <taxon>Bacteria</taxon>
        <taxon>Bacillati</taxon>
        <taxon>Actinomycetota</taxon>
        <taxon>Actinomycetes</taxon>
        <taxon>Kitasatosporales</taxon>
        <taxon>Streptomycetaceae</taxon>
        <taxon>Streptomyces</taxon>
    </lineage>
</organism>
<comment type="caution">
    <text evidence="2">The sequence shown here is derived from an EMBL/GenBank/DDBJ whole genome shotgun (WGS) entry which is preliminary data.</text>
</comment>
<proteinExistence type="predicted"/>
<keyword evidence="3" id="KW-1185">Reference proteome</keyword>
<evidence type="ECO:0000313" key="2">
    <source>
        <dbReference type="EMBL" id="MEU9577361.1"/>
    </source>
</evidence>
<dbReference type="Proteomes" id="UP001551584">
    <property type="component" value="Unassembled WGS sequence"/>
</dbReference>
<sequence length="225" mass="22993">MPVVLLASAGWAMSAGPLADPPEAAASGEKSGSSGGSSDSGGEDSGEGGGGTGKEPGASGGSEEPEKTYEKAPDPCKAVSGKTVSTLVPGKLTTGELASTDKDVRRMCQWHALKGYSYRWLDVSYEIRRSDEDARKAFDRVVADGKGGPFTGLGDEAYSLSARTSDKGNKVQETELTVRSGNALVVVTYNGGDFVEKTTPSADKIRDGAAKAAGEALAALEKPAG</sequence>
<evidence type="ECO:0000256" key="1">
    <source>
        <dbReference type="SAM" id="MobiDB-lite"/>
    </source>
</evidence>
<accession>A0ABV3EMJ8</accession>
<gene>
    <name evidence="2" type="ORF">AB0D95_08850</name>
</gene>
<evidence type="ECO:0000313" key="3">
    <source>
        <dbReference type="Proteomes" id="UP001551584"/>
    </source>
</evidence>
<feature type="compositionally biased region" description="Basic and acidic residues" evidence="1">
    <location>
        <begin position="64"/>
        <end position="74"/>
    </location>
</feature>